<keyword evidence="2 5" id="KW-0812">Transmembrane</keyword>
<sequence length="531" mass="57630">MGTEFIDISHAEDGLKDTQHLVEITGQDYDADSVVAEWKPGVREWLVLVCVSLLMAMDAFNATVVLPLVPHLSITIKQPLGGALWIEASYLLASAASQPFFAMLAALFGVGPIVLGAAVLATVGTGVCSGSMNLSCLVAGRFVQGMGCGGVRAVSLEMIDGIIPGVHKIRFFGYVAQTWIIGAMLGLVFGGVLVDHSTWLFYASFVFCALSLLVIPFAVDLRGYRRIPKCKLHDLNWLAAVLTFMGMGCLLIGTSWGGTLYGWSNWHILVLLCAGGVAMVALLLYECMRANRSIFSSAVLYSIPRLMLYTGGLLHGFLLSCHLLNCCLYLILIKTLPPALTGLSLLTIASPALMLLVLTERVRLLRSPRLSPWTIRAGWMCSTLSTVFFIILDSHTPPQVWVFIFLGTGISHALLASGYHRCLHNAPKEIQPSPPRRRNRGSSPSHILVYSILCAWGMCIAVPLSGAILLNRVFGEVREERINHGMHADDAATPGDVEEQLRRMLVDGLQILWRVLMGAAALGGVTSLFVR</sequence>
<dbReference type="Pfam" id="PF07690">
    <property type="entry name" value="MFS_1"/>
    <property type="match status" value="1"/>
</dbReference>
<name>A0A317W234_9EURO</name>
<dbReference type="Proteomes" id="UP000247233">
    <property type="component" value="Unassembled WGS sequence"/>
</dbReference>
<dbReference type="InterPro" id="IPR036259">
    <property type="entry name" value="MFS_trans_sf"/>
</dbReference>
<feature type="transmembrane region" description="Helical" evidence="5">
    <location>
        <begin position="511"/>
        <end position="530"/>
    </location>
</feature>
<comment type="caution">
    <text evidence="6">The sequence shown here is derived from an EMBL/GenBank/DDBJ whole genome shotgun (WGS) entry which is preliminary data.</text>
</comment>
<dbReference type="OrthoDB" id="2351791at2759"/>
<keyword evidence="4 5" id="KW-0472">Membrane</keyword>
<evidence type="ECO:0000313" key="6">
    <source>
        <dbReference type="EMBL" id="PWY79307.1"/>
    </source>
</evidence>
<dbReference type="AlphaFoldDB" id="A0A317W234"/>
<gene>
    <name evidence="6" type="ORF">BO70DRAFT_407906</name>
</gene>
<feature type="transmembrane region" description="Helical" evidence="5">
    <location>
        <begin position="199"/>
        <end position="223"/>
    </location>
</feature>
<dbReference type="GO" id="GO:0022857">
    <property type="term" value="F:transmembrane transporter activity"/>
    <property type="evidence" value="ECO:0007669"/>
    <property type="project" value="InterPro"/>
</dbReference>
<feature type="transmembrane region" description="Helical" evidence="5">
    <location>
        <begin position="447"/>
        <end position="470"/>
    </location>
</feature>
<dbReference type="PANTHER" id="PTHR23501:SF149">
    <property type="entry name" value="MULTIDRUG TRANSPORTER, PUTATIVE (AFU_ORTHOLOGUE AFUA_5G10430)-RELATED"/>
    <property type="match status" value="1"/>
</dbReference>
<dbReference type="VEuPathDB" id="FungiDB:BO70DRAFT_407906"/>
<evidence type="ECO:0000256" key="5">
    <source>
        <dbReference type="SAM" id="Phobius"/>
    </source>
</evidence>
<dbReference type="PANTHER" id="PTHR23501">
    <property type="entry name" value="MAJOR FACILITATOR SUPERFAMILY"/>
    <property type="match status" value="1"/>
</dbReference>
<dbReference type="EMBL" id="MSFL01000016">
    <property type="protein sequence ID" value="PWY79307.1"/>
    <property type="molecule type" value="Genomic_DNA"/>
</dbReference>
<dbReference type="GeneID" id="37069428"/>
<dbReference type="InterPro" id="IPR011701">
    <property type="entry name" value="MFS"/>
</dbReference>
<protein>
    <submittedName>
        <fullName evidence="6">MFS multidrug transporter</fullName>
    </submittedName>
</protein>
<feature type="transmembrane region" description="Helical" evidence="5">
    <location>
        <begin position="339"/>
        <end position="358"/>
    </location>
</feature>
<organism evidence="6 7">
    <name type="scientific">Aspergillus heteromorphus CBS 117.55</name>
    <dbReference type="NCBI Taxonomy" id="1448321"/>
    <lineage>
        <taxon>Eukaryota</taxon>
        <taxon>Fungi</taxon>
        <taxon>Dikarya</taxon>
        <taxon>Ascomycota</taxon>
        <taxon>Pezizomycotina</taxon>
        <taxon>Eurotiomycetes</taxon>
        <taxon>Eurotiomycetidae</taxon>
        <taxon>Eurotiales</taxon>
        <taxon>Aspergillaceae</taxon>
        <taxon>Aspergillus</taxon>
        <taxon>Aspergillus subgen. Circumdati</taxon>
    </lineage>
</organism>
<dbReference type="RefSeq" id="XP_025398527.1">
    <property type="nucleotide sequence ID" value="XM_025547191.1"/>
</dbReference>
<feature type="transmembrane region" description="Helical" evidence="5">
    <location>
        <begin position="306"/>
        <end position="333"/>
    </location>
</feature>
<feature type="transmembrane region" description="Helical" evidence="5">
    <location>
        <begin position="45"/>
        <end position="69"/>
    </location>
</feature>
<dbReference type="SUPFAM" id="SSF103473">
    <property type="entry name" value="MFS general substrate transporter"/>
    <property type="match status" value="1"/>
</dbReference>
<dbReference type="GO" id="GO:0005886">
    <property type="term" value="C:plasma membrane"/>
    <property type="evidence" value="ECO:0007669"/>
    <property type="project" value="TreeGrafter"/>
</dbReference>
<evidence type="ECO:0000256" key="3">
    <source>
        <dbReference type="ARBA" id="ARBA00022989"/>
    </source>
</evidence>
<evidence type="ECO:0000256" key="4">
    <source>
        <dbReference type="ARBA" id="ARBA00023136"/>
    </source>
</evidence>
<evidence type="ECO:0000313" key="7">
    <source>
        <dbReference type="Proteomes" id="UP000247233"/>
    </source>
</evidence>
<reference evidence="6 7" key="1">
    <citation type="submission" date="2016-12" db="EMBL/GenBank/DDBJ databases">
        <title>The genomes of Aspergillus section Nigri reveals drivers in fungal speciation.</title>
        <authorList>
            <consortium name="DOE Joint Genome Institute"/>
            <person name="Vesth T.C."/>
            <person name="Nybo J."/>
            <person name="Theobald S."/>
            <person name="Brandl J."/>
            <person name="Frisvad J.C."/>
            <person name="Nielsen K.F."/>
            <person name="Lyhne E.K."/>
            <person name="Kogle M.E."/>
            <person name="Kuo A."/>
            <person name="Riley R."/>
            <person name="Clum A."/>
            <person name="Nolan M."/>
            <person name="Lipzen A."/>
            <person name="Salamov A."/>
            <person name="Henrissat B."/>
            <person name="Wiebenga A."/>
            <person name="De Vries R.P."/>
            <person name="Grigoriev I.V."/>
            <person name="Mortensen U.H."/>
            <person name="Andersen M.R."/>
            <person name="Baker S.E."/>
        </authorList>
    </citation>
    <scope>NUCLEOTIDE SEQUENCE [LARGE SCALE GENOMIC DNA]</scope>
    <source>
        <strain evidence="6 7">CBS 117.55</strain>
    </source>
</reference>
<feature type="transmembrane region" description="Helical" evidence="5">
    <location>
        <begin position="171"/>
        <end position="193"/>
    </location>
</feature>
<feature type="transmembrane region" description="Helical" evidence="5">
    <location>
        <begin position="266"/>
        <end position="285"/>
    </location>
</feature>
<dbReference type="Gene3D" id="1.20.1720.10">
    <property type="entry name" value="Multidrug resistance protein D"/>
    <property type="match status" value="1"/>
</dbReference>
<feature type="transmembrane region" description="Helical" evidence="5">
    <location>
        <begin position="235"/>
        <end position="254"/>
    </location>
</feature>
<accession>A0A317W234</accession>
<evidence type="ECO:0000256" key="2">
    <source>
        <dbReference type="ARBA" id="ARBA00022692"/>
    </source>
</evidence>
<proteinExistence type="predicted"/>
<dbReference type="STRING" id="1448321.A0A317W234"/>
<feature type="transmembrane region" description="Helical" evidence="5">
    <location>
        <begin position="370"/>
        <end position="392"/>
    </location>
</feature>
<keyword evidence="3 5" id="KW-1133">Transmembrane helix</keyword>
<evidence type="ECO:0000256" key="1">
    <source>
        <dbReference type="ARBA" id="ARBA00004141"/>
    </source>
</evidence>
<feature type="transmembrane region" description="Helical" evidence="5">
    <location>
        <begin position="100"/>
        <end position="123"/>
    </location>
</feature>
<comment type="subcellular location">
    <subcellularLocation>
        <location evidence="1">Membrane</location>
        <topology evidence="1">Multi-pass membrane protein</topology>
    </subcellularLocation>
</comment>
<feature type="transmembrane region" description="Helical" evidence="5">
    <location>
        <begin position="398"/>
        <end position="419"/>
    </location>
</feature>
<keyword evidence="7" id="KW-1185">Reference proteome</keyword>